<gene>
    <name evidence="8" type="ORF">SCUCBS95973_003842</name>
</gene>
<feature type="compositionally biased region" description="Low complexity" evidence="7">
    <location>
        <begin position="330"/>
        <end position="343"/>
    </location>
</feature>
<dbReference type="Proteomes" id="UP001642405">
    <property type="component" value="Unassembled WGS sequence"/>
</dbReference>
<evidence type="ECO:0000256" key="5">
    <source>
        <dbReference type="ARBA" id="ARBA00022833"/>
    </source>
</evidence>
<evidence type="ECO:0000256" key="4">
    <source>
        <dbReference type="ARBA" id="ARBA00022771"/>
    </source>
</evidence>
<feature type="compositionally biased region" description="Basic residues" evidence="7">
    <location>
        <begin position="276"/>
        <end position="287"/>
    </location>
</feature>
<dbReference type="PANTHER" id="PTHR46543:SF1">
    <property type="entry name" value="ZINC FINGER CCHC DOMAIN-CONTAINING PROTEIN 7"/>
    <property type="match status" value="1"/>
</dbReference>
<evidence type="ECO:0000313" key="8">
    <source>
        <dbReference type="EMBL" id="CAK7219517.1"/>
    </source>
</evidence>
<feature type="compositionally biased region" description="Gly residues" evidence="7">
    <location>
        <begin position="418"/>
        <end position="427"/>
    </location>
</feature>
<reference evidence="8 9" key="1">
    <citation type="submission" date="2024-01" db="EMBL/GenBank/DDBJ databases">
        <authorList>
            <person name="Allen C."/>
            <person name="Tagirdzhanova G."/>
        </authorList>
    </citation>
    <scope>NUCLEOTIDE SEQUENCE [LARGE SCALE GENOMIC DNA]</scope>
</reference>
<evidence type="ECO:0008006" key="10">
    <source>
        <dbReference type="Google" id="ProtNLM"/>
    </source>
</evidence>
<comment type="subcellular location">
    <subcellularLocation>
        <location evidence="1">Nucleus</location>
    </subcellularLocation>
</comment>
<dbReference type="Gene3D" id="4.10.60.10">
    <property type="entry name" value="Zinc finger, CCHC-type"/>
    <property type="match status" value="1"/>
</dbReference>
<dbReference type="PANTHER" id="PTHR46543">
    <property type="entry name" value="ZINC FINGER CCHC DOMAIN-CONTAINING PROTEIN 7"/>
    <property type="match status" value="1"/>
</dbReference>
<organism evidence="8 9">
    <name type="scientific">Sporothrix curviconia</name>
    <dbReference type="NCBI Taxonomy" id="1260050"/>
    <lineage>
        <taxon>Eukaryota</taxon>
        <taxon>Fungi</taxon>
        <taxon>Dikarya</taxon>
        <taxon>Ascomycota</taxon>
        <taxon>Pezizomycotina</taxon>
        <taxon>Sordariomycetes</taxon>
        <taxon>Sordariomycetidae</taxon>
        <taxon>Ophiostomatales</taxon>
        <taxon>Ophiostomataceae</taxon>
        <taxon>Sporothrix</taxon>
    </lineage>
</organism>
<keyword evidence="9" id="KW-1185">Reference proteome</keyword>
<feature type="compositionally biased region" description="Polar residues" evidence="7">
    <location>
        <begin position="237"/>
        <end position="247"/>
    </location>
</feature>
<evidence type="ECO:0000313" key="9">
    <source>
        <dbReference type="Proteomes" id="UP001642405"/>
    </source>
</evidence>
<keyword evidence="3" id="KW-0677">Repeat</keyword>
<dbReference type="InterPro" id="IPR051644">
    <property type="entry name" value="TRAMP_AT-DNA-binding"/>
</dbReference>
<feature type="compositionally biased region" description="Low complexity" evidence="7">
    <location>
        <begin position="248"/>
        <end position="275"/>
    </location>
</feature>
<evidence type="ECO:0000256" key="1">
    <source>
        <dbReference type="ARBA" id="ARBA00004123"/>
    </source>
</evidence>
<proteinExistence type="predicted"/>
<evidence type="ECO:0000256" key="6">
    <source>
        <dbReference type="ARBA" id="ARBA00023242"/>
    </source>
</evidence>
<name>A0ABP0BIS6_9PEZI</name>
<dbReference type="EMBL" id="CAWUHB010000018">
    <property type="protein sequence ID" value="CAK7219517.1"/>
    <property type="molecule type" value="Genomic_DNA"/>
</dbReference>
<feature type="compositionally biased region" description="Basic residues" evidence="7">
    <location>
        <begin position="434"/>
        <end position="444"/>
    </location>
</feature>
<evidence type="ECO:0000256" key="2">
    <source>
        <dbReference type="ARBA" id="ARBA00022723"/>
    </source>
</evidence>
<comment type="caution">
    <text evidence="8">The sequence shown here is derived from an EMBL/GenBank/DDBJ whole genome shotgun (WGS) entry which is preliminary data.</text>
</comment>
<evidence type="ECO:0000256" key="3">
    <source>
        <dbReference type="ARBA" id="ARBA00022737"/>
    </source>
</evidence>
<feature type="region of interest" description="Disordered" evidence="7">
    <location>
        <begin position="75"/>
        <end position="100"/>
    </location>
</feature>
<protein>
    <recommendedName>
        <fullName evidence="10">CCHC-type domain-containing protein</fullName>
    </recommendedName>
</protein>
<evidence type="ECO:0000256" key="7">
    <source>
        <dbReference type="SAM" id="MobiDB-lite"/>
    </source>
</evidence>
<keyword evidence="5" id="KW-0862">Zinc</keyword>
<keyword evidence="2" id="KW-0479">Metal-binding</keyword>
<accession>A0ABP0BIS6</accession>
<keyword evidence="4" id="KW-0863">Zinc-finger</keyword>
<feature type="region of interest" description="Disordered" evidence="7">
    <location>
        <begin position="215"/>
        <end position="499"/>
    </location>
</feature>
<feature type="compositionally biased region" description="Low complexity" evidence="7">
    <location>
        <begin position="385"/>
        <end position="409"/>
    </location>
</feature>
<sequence>MARAVDDAASTDEQRKLKKYFPAVAQDAVFCIGCASYGHRITSCPLRSCRLCGSIAGDHTLFGCPAVSTAVLTVSEKPEPEPEPSSNKGRGGGKAKAKGKSRVATVPEANIAAPSQPAKCRYCLEDCIHAVACPLLWRTFVHNPASKRSADEMSVACYVCGLDDHFGGDCKDNTGEHISGRQYSRDDDIWSRKYALLFSDLTKTRPFPGFGAADGGNAAAAAAPPKRETKRVKTGRGNETANHQPSEPAQAAQAAPAAPATQAAPAAQAGGNASGKNKRKGKAKGKNKQAPSLTKIQTASPNKQAEQAGASPKSRKKRKASGQQQPASLNVALPNRPAAPNPAKGTPAAAQSSQQVAHKAPASTVPAAQPKPQPQSQQKKTRGGQAQAQTKVQATVQTSAQAPAQAPAQGDVRSNGQIGQGQAGQGQTGEAAKGKAKKATRRPRMSKEMKKAQTAARAANAAEGQGRGQESAQANGGGDTQAGGRRSRSKPRNEAAAQA</sequence>
<feature type="compositionally biased region" description="Low complexity" evidence="7">
    <location>
        <begin position="215"/>
        <end position="224"/>
    </location>
</feature>
<feature type="compositionally biased region" description="Polar residues" evidence="7">
    <location>
        <begin position="289"/>
        <end position="305"/>
    </location>
</feature>
<feature type="compositionally biased region" description="Basic residues" evidence="7">
    <location>
        <begin position="91"/>
        <end position="100"/>
    </location>
</feature>
<keyword evidence="6" id="KW-0539">Nucleus</keyword>
<feature type="compositionally biased region" description="Low complexity" evidence="7">
    <location>
        <begin position="452"/>
        <end position="470"/>
    </location>
</feature>